<proteinExistence type="predicted"/>
<evidence type="ECO:0000313" key="2">
    <source>
        <dbReference type="EMBL" id="KAJ7005503.1"/>
    </source>
</evidence>
<accession>A0AAD6RAQ0</accession>
<dbReference type="AlphaFoldDB" id="A0AAD6RAQ0"/>
<name>A0AAD6RAQ0_9ROSI</name>
<dbReference type="EMBL" id="JAQIZT010000002">
    <property type="protein sequence ID" value="KAJ7005503.1"/>
    <property type="molecule type" value="Genomic_DNA"/>
</dbReference>
<evidence type="ECO:0000313" key="3">
    <source>
        <dbReference type="Proteomes" id="UP001164929"/>
    </source>
</evidence>
<dbReference type="Proteomes" id="UP001164929">
    <property type="component" value="Chromosome 2"/>
</dbReference>
<organism evidence="2 3">
    <name type="scientific">Populus alba x Populus x berolinensis</name>
    <dbReference type="NCBI Taxonomy" id="444605"/>
    <lineage>
        <taxon>Eukaryota</taxon>
        <taxon>Viridiplantae</taxon>
        <taxon>Streptophyta</taxon>
        <taxon>Embryophyta</taxon>
        <taxon>Tracheophyta</taxon>
        <taxon>Spermatophyta</taxon>
        <taxon>Magnoliopsida</taxon>
        <taxon>eudicotyledons</taxon>
        <taxon>Gunneridae</taxon>
        <taxon>Pentapetalae</taxon>
        <taxon>rosids</taxon>
        <taxon>fabids</taxon>
        <taxon>Malpighiales</taxon>
        <taxon>Salicaceae</taxon>
        <taxon>Saliceae</taxon>
        <taxon>Populus</taxon>
    </lineage>
</organism>
<dbReference type="EMBL" id="JAQIZT010000002">
    <property type="protein sequence ID" value="KAJ7005495.1"/>
    <property type="molecule type" value="Genomic_DNA"/>
</dbReference>
<protein>
    <submittedName>
        <fullName evidence="2">Uncharacterized protein</fullName>
    </submittedName>
</protein>
<gene>
    <name evidence="1" type="ORF">NC653_004956</name>
    <name evidence="2" type="ORF">NC653_004961</name>
</gene>
<keyword evidence="3" id="KW-1185">Reference proteome</keyword>
<evidence type="ECO:0000313" key="1">
    <source>
        <dbReference type="EMBL" id="KAJ7005495.1"/>
    </source>
</evidence>
<reference evidence="2" key="1">
    <citation type="journal article" date="2023" name="Mol. Ecol. Resour.">
        <title>Chromosome-level genome assembly of a triploid poplar Populus alba 'Berolinensis'.</title>
        <authorList>
            <person name="Chen S."/>
            <person name="Yu Y."/>
            <person name="Wang X."/>
            <person name="Wang S."/>
            <person name="Zhang T."/>
            <person name="Zhou Y."/>
            <person name="He R."/>
            <person name="Meng N."/>
            <person name="Wang Y."/>
            <person name="Liu W."/>
            <person name="Liu Z."/>
            <person name="Liu J."/>
            <person name="Guo Q."/>
            <person name="Huang H."/>
            <person name="Sederoff R.R."/>
            <person name="Wang G."/>
            <person name="Qu G."/>
            <person name="Chen S."/>
        </authorList>
    </citation>
    <scope>NUCLEOTIDE SEQUENCE</scope>
    <source>
        <strain evidence="2">SC-2020</strain>
    </source>
</reference>
<sequence length="100" mass="11306">MKEEKLNPIEYKFDRFMREPFKDCCSCQDTVTVECSELKILLCFWFFLACASCFIERSTICSGTKPIWCAVRILRSAGFGCALEVVTESSCLSALSCSVM</sequence>
<comment type="caution">
    <text evidence="2">The sequence shown here is derived from an EMBL/GenBank/DDBJ whole genome shotgun (WGS) entry which is preliminary data.</text>
</comment>